<keyword evidence="2" id="KW-1185">Reference proteome</keyword>
<comment type="caution">
    <text evidence="1">The sequence shown here is derived from an EMBL/GenBank/DDBJ whole genome shotgun (WGS) entry which is preliminary data.</text>
</comment>
<dbReference type="Proteomes" id="UP000188605">
    <property type="component" value="Unassembled WGS sequence"/>
</dbReference>
<evidence type="ECO:0000313" key="1">
    <source>
        <dbReference type="EMBL" id="ONI42090.1"/>
    </source>
</evidence>
<proteinExistence type="predicted"/>
<reference evidence="1" key="1">
    <citation type="submission" date="2016-08" db="EMBL/GenBank/DDBJ databases">
        <authorList>
            <person name="Ngugi D.K."/>
            <person name="Miyake S."/>
            <person name="Stingl U."/>
        </authorList>
    </citation>
    <scope>NUCLEOTIDE SEQUENCE</scope>
    <source>
        <strain evidence="1">SCG-B11WGA-EpuloA1</strain>
    </source>
</reference>
<sequence>MKAKVVYFTKSGHTKQIADAIGEELKCPVTNIDVPVTEAVDILFLGASVYKFGIDKQVLDFIDNLEPTLIGSVVLFETSALADNGYHKMSKKLTAKGIKVCENHYHCKGAFMLINKNHPNEDDINKAKQFATSIKE</sequence>
<dbReference type="EMBL" id="LJDB01000022">
    <property type="protein sequence ID" value="ONI42090.1"/>
    <property type="molecule type" value="Genomic_DNA"/>
</dbReference>
<protein>
    <submittedName>
        <fullName evidence="1">Uncharacterized protein</fullName>
    </submittedName>
</protein>
<evidence type="ECO:0000313" key="2">
    <source>
        <dbReference type="Proteomes" id="UP000188605"/>
    </source>
</evidence>
<name>A0ACC8XFG1_9FIRM</name>
<organism evidence="1 2">
    <name type="scientific">Candidatus Epulonipiscium fishelsonii</name>
    <dbReference type="NCBI Taxonomy" id="77094"/>
    <lineage>
        <taxon>Bacteria</taxon>
        <taxon>Bacillati</taxon>
        <taxon>Bacillota</taxon>
        <taxon>Clostridia</taxon>
        <taxon>Lachnospirales</taxon>
        <taxon>Lachnospiraceae</taxon>
        <taxon>Candidatus Epulonipiscium</taxon>
    </lineage>
</organism>
<accession>A0ACC8XFG1</accession>
<gene>
    <name evidence="1" type="ORF">AN396_00540</name>
</gene>